<evidence type="ECO:0000259" key="14">
    <source>
        <dbReference type="PROSITE" id="PS51384"/>
    </source>
</evidence>
<evidence type="ECO:0000256" key="7">
    <source>
        <dbReference type="ARBA" id="ARBA00022975"/>
    </source>
</evidence>
<comment type="similarity">
    <text evidence="1 11">Belongs to the PyrK family.</text>
</comment>
<evidence type="ECO:0000256" key="4">
    <source>
        <dbReference type="ARBA" id="ARBA00022714"/>
    </source>
</evidence>
<comment type="function">
    <text evidence="11">Responsible for channeling the electrons from the oxidation of dihydroorotate from the FMN redox center in the PyrD type B subunit to the ultimate electron acceptor NAD(+).</text>
</comment>
<evidence type="ECO:0000256" key="11">
    <source>
        <dbReference type="HAMAP-Rule" id="MF_01211"/>
    </source>
</evidence>
<feature type="binding site" evidence="11 12">
    <location>
        <begin position="79"/>
        <end position="80"/>
    </location>
    <ligand>
        <name>FAD</name>
        <dbReference type="ChEBI" id="CHEBI:57692"/>
    </ligand>
</feature>
<reference evidence="15" key="1">
    <citation type="journal article" date="2021" name="PeerJ">
        <title>Extensive microbial diversity within the chicken gut microbiome revealed by metagenomics and culture.</title>
        <authorList>
            <person name="Gilroy R."/>
            <person name="Ravi A."/>
            <person name="Getino M."/>
            <person name="Pursley I."/>
            <person name="Horton D.L."/>
            <person name="Alikhan N.F."/>
            <person name="Baker D."/>
            <person name="Gharbi K."/>
            <person name="Hall N."/>
            <person name="Watson M."/>
            <person name="Adriaenssens E.M."/>
            <person name="Foster-Nyarko E."/>
            <person name="Jarju S."/>
            <person name="Secka A."/>
            <person name="Antonio M."/>
            <person name="Oren A."/>
            <person name="Chaudhuri R.R."/>
            <person name="La Ragione R."/>
            <person name="Hildebrand F."/>
            <person name="Pallen M.J."/>
        </authorList>
    </citation>
    <scope>NUCLEOTIDE SEQUENCE</scope>
    <source>
        <strain evidence="15">ChiGjej4B4-18154</strain>
    </source>
</reference>
<name>A0A9D2E4L1_9FIRM</name>
<dbReference type="NCBIfam" id="NF000798">
    <property type="entry name" value="PRK00054.1-3"/>
    <property type="match status" value="1"/>
</dbReference>
<evidence type="ECO:0000256" key="12">
    <source>
        <dbReference type="PIRSR" id="PIRSR006816-1"/>
    </source>
</evidence>
<dbReference type="GO" id="GO:0044205">
    <property type="term" value="P:'de novo' UMP biosynthetic process"/>
    <property type="evidence" value="ECO:0007669"/>
    <property type="project" value="UniProtKB-UniRule"/>
</dbReference>
<evidence type="ECO:0000313" key="16">
    <source>
        <dbReference type="Proteomes" id="UP000824035"/>
    </source>
</evidence>
<comment type="subunit">
    <text evidence="11">Heterotetramer of 2 PyrK and 2 PyrD type B subunits.</text>
</comment>
<feature type="binding site" evidence="11 13">
    <location>
        <position position="222"/>
    </location>
    <ligand>
        <name>[2Fe-2S] cluster</name>
        <dbReference type="ChEBI" id="CHEBI:190135"/>
    </ligand>
</feature>
<dbReference type="Pfam" id="PF10418">
    <property type="entry name" value="DHODB_Fe-S_bind"/>
    <property type="match status" value="1"/>
</dbReference>
<feature type="binding site" evidence="11 13">
    <location>
        <position position="242"/>
    </location>
    <ligand>
        <name>[2Fe-2S] cluster</name>
        <dbReference type="ChEBI" id="CHEBI:190135"/>
    </ligand>
</feature>
<dbReference type="Gene3D" id="3.40.50.80">
    <property type="entry name" value="Nucleotide-binding domain of ferredoxin-NADP reductase (FNR) module"/>
    <property type="match status" value="1"/>
</dbReference>
<evidence type="ECO:0000256" key="8">
    <source>
        <dbReference type="ARBA" id="ARBA00022982"/>
    </source>
</evidence>
<feature type="binding site" evidence="11 12">
    <location>
        <begin position="55"/>
        <end position="58"/>
    </location>
    <ligand>
        <name>FAD</name>
        <dbReference type="ChEBI" id="CHEBI:57692"/>
    </ligand>
</feature>
<comment type="caution">
    <text evidence="15">The sequence shown here is derived from an EMBL/GenBank/DDBJ whole genome shotgun (WGS) entry which is preliminary data.</text>
</comment>
<dbReference type="GO" id="GO:0016491">
    <property type="term" value="F:oxidoreductase activity"/>
    <property type="evidence" value="ECO:0007669"/>
    <property type="project" value="InterPro"/>
</dbReference>
<dbReference type="SUPFAM" id="SSF63380">
    <property type="entry name" value="Riboflavin synthase domain-like"/>
    <property type="match status" value="1"/>
</dbReference>
<dbReference type="Gene3D" id="2.40.30.10">
    <property type="entry name" value="Translation factors"/>
    <property type="match status" value="1"/>
</dbReference>
<keyword evidence="5 11" id="KW-0479">Metal-binding</keyword>
<sequence length="256" mass="26817">MPATACEVKVLAHTQVAPNIRLLAVTWPRADKAPHAGQFFMLRCWPDTAAPLLSRPISVHSWDEATGTLEFLYEVRGQGTRLLAALEPGDILLLTGPSGNGFDTAAAAAAGKVAVVGGGIGTAPLYQLVKELAAAGKKPDLYTGFRDEPYGLERFAPLCGRVHVATDSGKVGYHGLVTGILHPEEYDLVLCCGPEPMMKAVAAKCEAAGVKCLVSLEKKMACGVGACLGCTCHTAEGAKSVCKHGPVFDSKEVFGQ</sequence>
<dbReference type="PROSITE" id="PS51384">
    <property type="entry name" value="FAD_FR"/>
    <property type="match status" value="1"/>
</dbReference>
<dbReference type="InterPro" id="IPR050353">
    <property type="entry name" value="PyrK_electron_transfer"/>
</dbReference>
<keyword evidence="7 11" id="KW-0665">Pyrimidine biosynthesis</keyword>
<dbReference type="Pfam" id="PF00970">
    <property type="entry name" value="FAD_binding_6"/>
    <property type="match status" value="1"/>
</dbReference>
<evidence type="ECO:0000256" key="1">
    <source>
        <dbReference type="ARBA" id="ARBA00006422"/>
    </source>
</evidence>
<dbReference type="InterPro" id="IPR008333">
    <property type="entry name" value="Cbr1-like_FAD-bd_dom"/>
</dbReference>
<accession>A0A9D2E4L1</accession>
<dbReference type="SUPFAM" id="SSF52343">
    <property type="entry name" value="Ferredoxin reductase-like, C-terminal NADP-linked domain"/>
    <property type="match status" value="1"/>
</dbReference>
<comment type="cofactor">
    <cofactor evidence="13">
        <name>[2Fe-2S] cluster</name>
        <dbReference type="ChEBI" id="CHEBI:190135"/>
    </cofactor>
    <text evidence="13">Binds 1 [2Fe-2S] cluster per subunit.</text>
</comment>
<evidence type="ECO:0000256" key="10">
    <source>
        <dbReference type="ARBA" id="ARBA00023014"/>
    </source>
</evidence>
<keyword evidence="9 11" id="KW-0408">Iron</keyword>
<dbReference type="GO" id="GO:0046872">
    <property type="term" value="F:metal ion binding"/>
    <property type="evidence" value="ECO:0007669"/>
    <property type="project" value="UniProtKB-KW"/>
</dbReference>
<feature type="binding site" evidence="11 13">
    <location>
        <position position="230"/>
    </location>
    <ligand>
        <name>[2Fe-2S] cluster</name>
        <dbReference type="ChEBI" id="CHEBI:190135"/>
    </ligand>
</feature>
<gene>
    <name evidence="11" type="primary">pyrK</name>
    <name evidence="15" type="ORF">H9813_05735</name>
</gene>
<proteinExistence type="inferred from homology"/>
<dbReference type="GO" id="GO:0050660">
    <property type="term" value="F:flavin adenine dinucleotide binding"/>
    <property type="evidence" value="ECO:0007669"/>
    <property type="project" value="InterPro"/>
</dbReference>
<dbReference type="PIRSF" id="PIRSF006816">
    <property type="entry name" value="Cyc3_hyd_g"/>
    <property type="match status" value="1"/>
</dbReference>
<dbReference type="EMBL" id="DXBV01000052">
    <property type="protein sequence ID" value="HIZ30717.1"/>
    <property type="molecule type" value="Genomic_DNA"/>
</dbReference>
<organism evidence="15 16">
    <name type="scientific">Candidatus Allofournierella merdipullorum</name>
    <dbReference type="NCBI Taxonomy" id="2838595"/>
    <lineage>
        <taxon>Bacteria</taxon>
        <taxon>Bacillati</taxon>
        <taxon>Bacillota</taxon>
        <taxon>Clostridia</taxon>
        <taxon>Eubacteriales</taxon>
        <taxon>Oscillospiraceae</taxon>
        <taxon>Allofournierella</taxon>
    </lineage>
</organism>
<dbReference type="PANTHER" id="PTHR43513">
    <property type="entry name" value="DIHYDROOROTATE DEHYDROGENASE B (NAD(+)), ELECTRON TRANSFER SUBUNIT"/>
    <property type="match status" value="1"/>
</dbReference>
<dbReference type="GO" id="GO:0009055">
    <property type="term" value="F:electron transfer activity"/>
    <property type="evidence" value="ECO:0007669"/>
    <property type="project" value="UniProtKB-UniRule"/>
</dbReference>
<evidence type="ECO:0000256" key="6">
    <source>
        <dbReference type="ARBA" id="ARBA00022827"/>
    </source>
</evidence>
<dbReference type="InterPro" id="IPR017938">
    <property type="entry name" value="Riboflavin_synthase-like_b-brl"/>
</dbReference>
<dbReference type="PANTHER" id="PTHR43513:SF3">
    <property type="entry name" value="DIHYDROOROTATE DEHYDROGENASE B (NAD(+)), ELECTRON TRANSFER SUBUNIT-RELATED"/>
    <property type="match status" value="1"/>
</dbReference>
<dbReference type="Gene3D" id="2.10.240.10">
    <property type="entry name" value="Dihydroorotate dehydrogenase, electron transfer subunit"/>
    <property type="match status" value="1"/>
</dbReference>
<keyword evidence="4 11" id="KW-0001">2Fe-2S</keyword>
<keyword evidence="8 11" id="KW-0249">Electron transport</keyword>
<feature type="domain" description="FAD-binding FR-type" evidence="14">
    <location>
        <begin position="3"/>
        <end position="104"/>
    </location>
</feature>
<evidence type="ECO:0000256" key="5">
    <source>
        <dbReference type="ARBA" id="ARBA00022723"/>
    </source>
</evidence>
<dbReference type="InterPro" id="IPR012165">
    <property type="entry name" value="Cyt_c3_hydrogenase_gsu"/>
</dbReference>
<evidence type="ECO:0000256" key="9">
    <source>
        <dbReference type="ARBA" id="ARBA00023004"/>
    </source>
</evidence>
<dbReference type="HAMAP" id="MF_01211">
    <property type="entry name" value="DHODB_Fe_S_bind"/>
    <property type="match status" value="1"/>
</dbReference>
<dbReference type="AlphaFoldDB" id="A0A9D2E4L1"/>
<evidence type="ECO:0000256" key="3">
    <source>
        <dbReference type="ARBA" id="ARBA00022630"/>
    </source>
</evidence>
<evidence type="ECO:0000313" key="15">
    <source>
        <dbReference type="EMBL" id="HIZ30717.1"/>
    </source>
</evidence>
<comment type="cofactor">
    <cofactor evidence="11">
        <name>[2Fe-2S] cluster</name>
        <dbReference type="ChEBI" id="CHEBI:190135"/>
    </cofactor>
    <text evidence="11">Binds 1 [2Fe-2S] cluster per subunit.</text>
</comment>
<evidence type="ECO:0000256" key="2">
    <source>
        <dbReference type="ARBA" id="ARBA00022448"/>
    </source>
</evidence>
<dbReference type="CDD" id="cd06218">
    <property type="entry name" value="DHOD_e_trans"/>
    <property type="match status" value="1"/>
</dbReference>
<dbReference type="InterPro" id="IPR019480">
    <property type="entry name" value="Dihydroorotate_DH_Fe-S-bd"/>
</dbReference>
<dbReference type="InterPro" id="IPR023455">
    <property type="entry name" value="Dihydroorotate_DHASE_ETsu"/>
</dbReference>
<keyword evidence="6 11" id="KW-0274">FAD</keyword>
<reference evidence="15" key="2">
    <citation type="submission" date="2021-04" db="EMBL/GenBank/DDBJ databases">
        <authorList>
            <person name="Gilroy R."/>
        </authorList>
    </citation>
    <scope>NUCLEOTIDE SEQUENCE</scope>
    <source>
        <strain evidence="15">ChiGjej4B4-18154</strain>
    </source>
</reference>
<feature type="binding site" evidence="11 13">
    <location>
        <position position="227"/>
    </location>
    <ligand>
        <name>[2Fe-2S] cluster</name>
        <dbReference type="ChEBI" id="CHEBI:190135"/>
    </ligand>
</feature>
<keyword evidence="2 11" id="KW-0813">Transport</keyword>
<dbReference type="Proteomes" id="UP000824035">
    <property type="component" value="Unassembled WGS sequence"/>
</dbReference>
<dbReference type="InterPro" id="IPR037117">
    <property type="entry name" value="Dihydroorotate_DH_ele_sf"/>
</dbReference>
<comment type="cofactor">
    <cofactor evidence="11 12">
        <name>FAD</name>
        <dbReference type="ChEBI" id="CHEBI:57692"/>
    </cofactor>
    <text evidence="11 12">Binds 1 FAD per subunit.</text>
</comment>
<dbReference type="GO" id="GO:0051537">
    <property type="term" value="F:2 iron, 2 sulfur cluster binding"/>
    <property type="evidence" value="ECO:0007669"/>
    <property type="project" value="UniProtKB-KW"/>
</dbReference>
<comment type="caution">
    <text evidence="11">Lacks conserved residue(s) required for the propagation of feature annotation.</text>
</comment>
<dbReference type="InterPro" id="IPR039261">
    <property type="entry name" value="FNR_nucleotide-bd"/>
</dbReference>
<comment type="pathway">
    <text evidence="11">Pyrimidine metabolism; UMP biosynthesis via de novo pathway; orotate from (S)-dihydroorotate (NAD(+) route): step 1/1.</text>
</comment>
<protein>
    <recommendedName>
        <fullName evidence="11">Dihydroorotate dehydrogenase B (NAD(+)), electron transfer subunit</fullName>
    </recommendedName>
    <alternativeName>
        <fullName evidence="11">Dihydroorotate oxidase B, electron transfer subunit</fullName>
    </alternativeName>
</protein>
<dbReference type="InterPro" id="IPR017927">
    <property type="entry name" value="FAD-bd_FR_type"/>
</dbReference>
<evidence type="ECO:0000256" key="13">
    <source>
        <dbReference type="PIRSR" id="PIRSR006816-2"/>
    </source>
</evidence>
<keyword evidence="3 11" id="KW-0285">Flavoprotein</keyword>
<keyword evidence="10 11" id="KW-0411">Iron-sulfur</keyword>